<protein>
    <submittedName>
        <fullName evidence="1">Uncharacterized protein</fullName>
    </submittedName>
</protein>
<accession>A0A285X396</accession>
<sequence length="259" mass="30358">MVYRPPHIVFDRLHIMAQIIASEIEIKISSKADNLRLNYALRKKEQDKDQFTSEKLKKVRKQLGKYEGDIALYLREMVIDKNNSLDDIEEDERIERLCYNFLDSLFWPEDLIKLDPKLLENEDYTWDSRIEGNQDKINKIEVFIEAMALAGLYVDLQSLEGVGVHEEDKRIDFKPLPSNQSLLFNGKKLNLTERILIANKVLDFETKIRTLNISDTEKYQLMSYVLGNDVSNVRNVINGTRPNKVRENEINSYLKDLMK</sequence>
<reference evidence="2" key="1">
    <citation type="submission" date="2017-09" db="EMBL/GenBank/DDBJ databases">
        <authorList>
            <person name="Varghese N."/>
            <person name="Submissions S."/>
        </authorList>
    </citation>
    <scope>NUCLEOTIDE SEQUENCE [LARGE SCALE GENOMIC DNA]</scope>
    <source>
        <strain evidence="2">CGMCC 1.12641</strain>
    </source>
</reference>
<dbReference type="Proteomes" id="UP000219193">
    <property type="component" value="Unassembled WGS sequence"/>
</dbReference>
<dbReference type="AlphaFoldDB" id="A0A285X396"/>
<organism evidence="1 2">
    <name type="scientific">Salinimicrobium sediminis</name>
    <dbReference type="NCBI Taxonomy" id="1343891"/>
    <lineage>
        <taxon>Bacteria</taxon>
        <taxon>Pseudomonadati</taxon>
        <taxon>Bacteroidota</taxon>
        <taxon>Flavobacteriia</taxon>
        <taxon>Flavobacteriales</taxon>
        <taxon>Flavobacteriaceae</taxon>
        <taxon>Salinimicrobium</taxon>
    </lineage>
</organism>
<keyword evidence="2" id="KW-1185">Reference proteome</keyword>
<name>A0A285X396_9FLAO</name>
<proteinExistence type="predicted"/>
<evidence type="ECO:0000313" key="1">
    <source>
        <dbReference type="EMBL" id="SOC78849.1"/>
    </source>
</evidence>
<evidence type="ECO:0000313" key="2">
    <source>
        <dbReference type="Proteomes" id="UP000219193"/>
    </source>
</evidence>
<gene>
    <name evidence="1" type="ORF">SAMN06296241_0366</name>
</gene>
<dbReference type="EMBL" id="OCMF01000001">
    <property type="protein sequence ID" value="SOC78849.1"/>
    <property type="molecule type" value="Genomic_DNA"/>
</dbReference>
<dbReference type="RefSeq" id="WP_143544391.1">
    <property type="nucleotide sequence ID" value="NZ_OCMF01000001.1"/>
</dbReference>
<dbReference type="OrthoDB" id="1454785at2"/>